<dbReference type="InterPro" id="IPR002478">
    <property type="entry name" value="PUA"/>
</dbReference>
<dbReference type="GO" id="GO:0001731">
    <property type="term" value="P:formation of translation preinitiation complex"/>
    <property type="evidence" value="ECO:0007669"/>
    <property type="project" value="TreeGrafter"/>
</dbReference>
<dbReference type="Proteomes" id="UP000688137">
    <property type="component" value="Unassembled WGS sequence"/>
</dbReference>
<evidence type="ECO:0000313" key="5">
    <source>
        <dbReference type="Proteomes" id="UP000688137"/>
    </source>
</evidence>
<dbReference type="EMBL" id="CAJJDM010000020">
    <property type="protein sequence ID" value="CAD8054631.1"/>
    <property type="molecule type" value="Genomic_DNA"/>
</dbReference>
<keyword evidence="5" id="KW-1185">Reference proteome</keyword>
<proteinExistence type="predicted"/>
<keyword evidence="1 2" id="KW-0963">Cytoplasm</keyword>
<dbReference type="InterPro" id="IPR016437">
    <property type="entry name" value="MCT-1/Tma20"/>
</dbReference>
<dbReference type="PIRSF" id="PIRSF005067">
    <property type="entry name" value="Tma_RNA-bind_prd"/>
    <property type="match status" value="1"/>
</dbReference>
<dbReference type="OMA" id="PNIMQRF"/>
<dbReference type="CDD" id="cd11580">
    <property type="entry name" value="eIF2D_N_like"/>
    <property type="match status" value="1"/>
</dbReference>
<gene>
    <name evidence="4" type="ORF">PPRIM_AZ9-3.1.T0220129</name>
</gene>
<evidence type="ECO:0000259" key="3">
    <source>
        <dbReference type="SMART" id="SM00359"/>
    </source>
</evidence>
<feature type="domain" description="PUA" evidence="3">
    <location>
        <begin position="91"/>
        <end position="169"/>
    </location>
</feature>
<dbReference type="InterPro" id="IPR004521">
    <property type="entry name" value="Uncharacterised_CHP00451"/>
</dbReference>
<dbReference type="CDD" id="cd21155">
    <property type="entry name" value="PUA_MCTS-1-like"/>
    <property type="match status" value="1"/>
</dbReference>
<name>A0A8S1KJW6_PARPR</name>
<accession>A0A8S1KJW6</accession>
<dbReference type="Pfam" id="PF17832">
    <property type="entry name" value="Pre-PUA"/>
    <property type="match status" value="1"/>
</dbReference>
<dbReference type="Pfam" id="PF01472">
    <property type="entry name" value="PUA"/>
    <property type="match status" value="1"/>
</dbReference>
<protein>
    <recommendedName>
        <fullName evidence="3">PUA domain-containing protein</fullName>
    </recommendedName>
</protein>
<dbReference type="NCBIfam" id="TIGR00451">
    <property type="entry name" value="unchar_dom_2"/>
    <property type="match status" value="1"/>
</dbReference>
<dbReference type="PROSITE" id="PS50890">
    <property type="entry name" value="PUA"/>
    <property type="match status" value="1"/>
</dbReference>
<dbReference type="InterPro" id="IPR041366">
    <property type="entry name" value="Pre-PUA"/>
</dbReference>
<dbReference type="GO" id="GO:0003723">
    <property type="term" value="F:RNA binding"/>
    <property type="evidence" value="ECO:0007669"/>
    <property type="project" value="InterPro"/>
</dbReference>
<dbReference type="PANTHER" id="PTHR22798:SF0">
    <property type="entry name" value="MALIGNANT T-CELL-AMPLIFIED SEQUENCE 1"/>
    <property type="match status" value="1"/>
</dbReference>
<organism evidence="4 5">
    <name type="scientific">Paramecium primaurelia</name>
    <dbReference type="NCBI Taxonomy" id="5886"/>
    <lineage>
        <taxon>Eukaryota</taxon>
        <taxon>Sar</taxon>
        <taxon>Alveolata</taxon>
        <taxon>Ciliophora</taxon>
        <taxon>Intramacronucleata</taxon>
        <taxon>Oligohymenophorea</taxon>
        <taxon>Peniculida</taxon>
        <taxon>Parameciidae</taxon>
        <taxon>Paramecium</taxon>
    </lineage>
</organism>
<comment type="caution">
    <text evidence="4">The sequence shown here is derived from an EMBL/GenBank/DDBJ whole genome shotgun (WGS) entry which is preliminary data.</text>
</comment>
<evidence type="ECO:0000256" key="2">
    <source>
        <dbReference type="PIRNR" id="PIRNR005067"/>
    </source>
</evidence>
<dbReference type="SMART" id="SM00359">
    <property type="entry name" value="PUA"/>
    <property type="match status" value="1"/>
</dbReference>
<reference evidence="4" key="1">
    <citation type="submission" date="2021-01" db="EMBL/GenBank/DDBJ databases">
        <authorList>
            <consortium name="Genoscope - CEA"/>
            <person name="William W."/>
        </authorList>
    </citation>
    <scope>NUCLEOTIDE SEQUENCE</scope>
</reference>
<sequence length="178" mass="20051">MFKKLEDLSKPTLLSKTGVKELKQSFNDYYPFFKEIEDEVFPKKANIQSFKLRSEYKVEIVQVDKDYICFTKEDLVIPHLKLVHKFPDLLIKQQVDLGAIKHILSGSDVLAPGLISQGGQLNTAQKGQVVAIYGEGKENAMGIGIMNANSDEIKKDPKGHAIQLLHHLGDALWQLSFK</sequence>
<evidence type="ECO:0000313" key="4">
    <source>
        <dbReference type="EMBL" id="CAD8054631.1"/>
    </source>
</evidence>
<dbReference type="PANTHER" id="PTHR22798">
    <property type="entry name" value="MCT-1 PROTEIN"/>
    <property type="match status" value="1"/>
</dbReference>
<comment type="subcellular location">
    <subcellularLocation>
        <location evidence="2">Cytoplasm</location>
    </subcellularLocation>
</comment>
<evidence type="ECO:0000256" key="1">
    <source>
        <dbReference type="ARBA" id="ARBA00022490"/>
    </source>
</evidence>
<dbReference type="AlphaFoldDB" id="A0A8S1KJW6"/>